<dbReference type="SUPFAM" id="SSF100879">
    <property type="entry name" value="Lesion bypass DNA polymerase (Y-family), little finger domain"/>
    <property type="match status" value="1"/>
</dbReference>
<keyword evidence="2" id="KW-0515">Mutator protein</keyword>
<dbReference type="CDD" id="cd03586">
    <property type="entry name" value="PolY_Pol_IV_kappa"/>
    <property type="match status" value="1"/>
</dbReference>
<keyword evidence="2" id="KW-0238">DNA-binding</keyword>
<accession>A0A1G2LA52</accession>
<dbReference type="EMBL" id="MHQS01000015">
    <property type="protein sequence ID" value="OHA08516.1"/>
    <property type="molecule type" value="Genomic_DNA"/>
</dbReference>
<dbReference type="Gene3D" id="3.30.70.270">
    <property type="match status" value="1"/>
</dbReference>
<dbReference type="Gene3D" id="1.10.150.20">
    <property type="entry name" value="5' to 3' exonuclease, C-terminal subdomain"/>
    <property type="match status" value="1"/>
</dbReference>
<dbReference type="InterPro" id="IPR043502">
    <property type="entry name" value="DNA/RNA_pol_sf"/>
</dbReference>
<dbReference type="NCBIfam" id="NF002677">
    <property type="entry name" value="PRK02406.1"/>
    <property type="match status" value="1"/>
</dbReference>
<reference evidence="4 5" key="1">
    <citation type="journal article" date="2016" name="Nat. Commun.">
        <title>Thousands of microbial genomes shed light on interconnected biogeochemical processes in an aquifer system.</title>
        <authorList>
            <person name="Anantharaman K."/>
            <person name="Brown C.T."/>
            <person name="Hug L.A."/>
            <person name="Sharon I."/>
            <person name="Castelle C.J."/>
            <person name="Probst A.J."/>
            <person name="Thomas B.C."/>
            <person name="Singh A."/>
            <person name="Wilkins M.J."/>
            <person name="Karaoz U."/>
            <person name="Brodie E.L."/>
            <person name="Williams K.H."/>
            <person name="Hubbard S.S."/>
            <person name="Banfield J.F."/>
        </authorList>
    </citation>
    <scope>NUCLEOTIDE SEQUENCE [LARGE SCALE GENOMIC DNA]</scope>
</reference>
<feature type="active site" evidence="2">
    <location>
        <position position="115"/>
    </location>
</feature>
<gene>
    <name evidence="2" type="primary">dinB</name>
    <name evidence="4" type="ORF">A3B37_00240</name>
</gene>
<dbReference type="InterPro" id="IPR043128">
    <property type="entry name" value="Rev_trsase/Diguanyl_cyclase"/>
</dbReference>
<keyword evidence="2" id="KW-0227">DNA damage</keyword>
<dbReference type="InterPro" id="IPR001126">
    <property type="entry name" value="UmuC"/>
</dbReference>
<keyword evidence="2" id="KW-0235">DNA replication</keyword>
<keyword evidence="2" id="KW-0239">DNA-directed DNA polymerase</keyword>
<dbReference type="GO" id="GO:0003887">
    <property type="term" value="F:DNA-directed DNA polymerase activity"/>
    <property type="evidence" value="ECO:0007669"/>
    <property type="project" value="UniProtKB-UniRule"/>
</dbReference>
<dbReference type="InterPro" id="IPR022880">
    <property type="entry name" value="DNApol_IV"/>
</dbReference>
<feature type="site" description="Substrate discrimination" evidence="2">
    <location>
        <position position="13"/>
    </location>
</feature>
<comment type="catalytic activity">
    <reaction evidence="2">
        <text>DNA(n) + a 2'-deoxyribonucleoside 5'-triphosphate = DNA(n+1) + diphosphate</text>
        <dbReference type="Rhea" id="RHEA:22508"/>
        <dbReference type="Rhea" id="RHEA-COMP:17339"/>
        <dbReference type="Rhea" id="RHEA-COMP:17340"/>
        <dbReference type="ChEBI" id="CHEBI:33019"/>
        <dbReference type="ChEBI" id="CHEBI:61560"/>
        <dbReference type="ChEBI" id="CHEBI:173112"/>
        <dbReference type="EC" id="2.7.7.7"/>
    </reaction>
</comment>
<dbReference type="SUPFAM" id="SSF56672">
    <property type="entry name" value="DNA/RNA polymerases"/>
    <property type="match status" value="1"/>
</dbReference>
<dbReference type="Pfam" id="PF00817">
    <property type="entry name" value="IMS"/>
    <property type="match status" value="1"/>
</dbReference>
<dbReference type="EC" id="2.7.7.7" evidence="2"/>
<dbReference type="HAMAP" id="MF_01113">
    <property type="entry name" value="DNApol_IV"/>
    <property type="match status" value="1"/>
</dbReference>
<dbReference type="InterPro" id="IPR036775">
    <property type="entry name" value="DNA_pol_Y-fam_lit_finger_sf"/>
</dbReference>
<dbReference type="GO" id="GO:0042276">
    <property type="term" value="P:error-prone translesion synthesis"/>
    <property type="evidence" value="ECO:0007669"/>
    <property type="project" value="TreeGrafter"/>
</dbReference>
<evidence type="ECO:0000313" key="4">
    <source>
        <dbReference type="EMBL" id="OHA08516.1"/>
    </source>
</evidence>
<evidence type="ECO:0000256" key="2">
    <source>
        <dbReference type="HAMAP-Rule" id="MF_01113"/>
    </source>
</evidence>
<comment type="caution">
    <text evidence="4">The sequence shown here is derived from an EMBL/GenBank/DDBJ whole genome shotgun (WGS) entry which is preliminary data.</text>
</comment>
<evidence type="ECO:0000313" key="5">
    <source>
        <dbReference type="Proteomes" id="UP000176705"/>
    </source>
</evidence>
<organism evidence="4 5">
    <name type="scientific">Candidatus Sungbacteria bacterium RIFCSPLOWO2_01_FULL_59_16</name>
    <dbReference type="NCBI Taxonomy" id="1802280"/>
    <lineage>
        <taxon>Bacteria</taxon>
        <taxon>Candidatus Sungiibacteriota</taxon>
    </lineage>
</organism>
<feature type="binding site" evidence="2">
    <location>
        <position position="114"/>
    </location>
    <ligand>
        <name>Mg(2+)</name>
        <dbReference type="ChEBI" id="CHEBI:18420"/>
    </ligand>
</feature>
<dbReference type="GO" id="GO:0006281">
    <property type="term" value="P:DNA repair"/>
    <property type="evidence" value="ECO:0007669"/>
    <property type="project" value="UniProtKB-UniRule"/>
</dbReference>
<dbReference type="PANTHER" id="PTHR11076">
    <property type="entry name" value="DNA REPAIR POLYMERASE UMUC / TRANSFERASE FAMILY MEMBER"/>
    <property type="match status" value="1"/>
</dbReference>
<dbReference type="PROSITE" id="PS50173">
    <property type="entry name" value="UMUC"/>
    <property type="match status" value="1"/>
</dbReference>
<dbReference type="AlphaFoldDB" id="A0A1G2LA52"/>
<dbReference type="Pfam" id="PF11799">
    <property type="entry name" value="IMS_C"/>
    <property type="match status" value="1"/>
</dbReference>
<dbReference type="InterPro" id="IPR024728">
    <property type="entry name" value="PolY_HhH_motif"/>
</dbReference>
<name>A0A1G2LA52_9BACT</name>
<evidence type="ECO:0000259" key="3">
    <source>
        <dbReference type="PROSITE" id="PS50173"/>
    </source>
</evidence>
<dbReference type="GO" id="GO:0006261">
    <property type="term" value="P:DNA-templated DNA replication"/>
    <property type="evidence" value="ECO:0007669"/>
    <property type="project" value="UniProtKB-UniRule"/>
</dbReference>
<keyword evidence="2" id="KW-0548">Nucleotidyltransferase</keyword>
<comment type="subcellular location">
    <subcellularLocation>
        <location evidence="2">Cytoplasm</location>
    </subcellularLocation>
</comment>
<keyword evidence="2" id="KW-0479">Metal-binding</keyword>
<evidence type="ECO:0000256" key="1">
    <source>
        <dbReference type="ARBA" id="ARBA00010945"/>
    </source>
</evidence>
<comment type="subunit">
    <text evidence="2">Monomer.</text>
</comment>
<dbReference type="InterPro" id="IPR017961">
    <property type="entry name" value="DNA_pol_Y-fam_little_finger"/>
</dbReference>
<comment type="similarity">
    <text evidence="1 2">Belongs to the DNA polymerase type-Y family.</text>
</comment>
<proteinExistence type="inferred from homology"/>
<dbReference type="Gene3D" id="3.40.1170.60">
    <property type="match status" value="1"/>
</dbReference>
<comment type="cofactor">
    <cofactor evidence="2">
        <name>Mg(2+)</name>
        <dbReference type="ChEBI" id="CHEBI:18420"/>
    </cofactor>
    <text evidence="2">Binds 2 magnesium ions per subunit.</text>
</comment>
<sequence>MRIIAHIDMDAFFAAVEERYNPRLSGLPIVVGADPKEGRGRGVVSTANYAARRYGIRSALPISQAWRLSEAARQKGEPAAVFLRGNHELYREVSERIMVILREGADAFEAASIDEAYLDVSSLGSFEKAGGHARLLKSAILNLESLTSSVGIGPNKLVAKIASDFTKPDGLTIVRPEGVQPFLDPMPVRKIPGVGPKTEAFLYRRGIRTIRELRAVARAELVHAFGAWGEDLYEKAHGISEDPVSNEWEPKSVGEQETFETDTLQAAFVLERLRALADAVFGRFERDGFASFRTVVVTVRFADFATTTRSHTAAEPLATREALHGEALRLILPFLDSRENPKRKKIRLIGVRVEKLLRGNVAS</sequence>
<keyword evidence="2" id="KW-0234">DNA repair</keyword>
<keyword evidence="2" id="KW-0460">Magnesium</keyword>
<dbReference type="Proteomes" id="UP000176705">
    <property type="component" value="Unassembled WGS sequence"/>
</dbReference>
<feature type="binding site" evidence="2">
    <location>
        <position position="8"/>
    </location>
    <ligand>
        <name>Mg(2+)</name>
        <dbReference type="ChEBI" id="CHEBI:18420"/>
    </ligand>
</feature>
<dbReference type="PANTHER" id="PTHR11076:SF33">
    <property type="entry name" value="DNA POLYMERASE KAPPA"/>
    <property type="match status" value="1"/>
</dbReference>
<keyword evidence="2" id="KW-0808">Transferase</keyword>
<dbReference type="GO" id="GO:0003684">
    <property type="term" value="F:damaged DNA binding"/>
    <property type="evidence" value="ECO:0007669"/>
    <property type="project" value="InterPro"/>
</dbReference>
<protein>
    <recommendedName>
        <fullName evidence="2">DNA polymerase IV</fullName>
        <shortName evidence="2">Pol IV</shortName>
        <ecNumber evidence="2">2.7.7.7</ecNumber>
    </recommendedName>
</protein>
<dbReference type="GO" id="GO:0005737">
    <property type="term" value="C:cytoplasm"/>
    <property type="evidence" value="ECO:0007669"/>
    <property type="project" value="UniProtKB-SubCell"/>
</dbReference>
<dbReference type="InterPro" id="IPR050116">
    <property type="entry name" value="DNA_polymerase-Y"/>
</dbReference>
<feature type="domain" description="UmuC" evidence="3">
    <location>
        <begin position="4"/>
        <end position="195"/>
    </location>
</feature>
<dbReference type="Pfam" id="PF11798">
    <property type="entry name" value="IMS_HHH"/>
    <property type="match status" value="1"/>
</dbReference>
<dbReference type="STRING" id="1802280.A3B37_00240"/>
<comment type="function">
    <text evidence="2">Poorly processive, error-prone DNA polymerase involved in untargeted mutagenesis. Copies undamaged DNA at stalled replication forks, which arise in vivo from mismatched or misaligned primer ends. These misaligned primers can be extended by PolIV. Exhibits no 3'-5' exonuclease (proofreading) activity. May be involved in translesional synthesis, in conjunction with the beta clamp from PolIII.</text>
</comment>
<dbReference type="GO" id="GO:0000287">
    <property type="term" value="F:magnesium ion binding"/>
    <property type="evidence" value="ECO:0007669"/>
    <property type="project" value="UniProtKB-UniRule"/>
</dbReference>
<dbReference type="Gene3D" id="3.30.1490.100">
    <property type="entry name" value="DNA polymerase, Y-family, little finger domain"/>
    <property type="match status" value="1"/>
</dbReference>
<keyword evidence="2" id="KW-0963">Cytoplasm</keyword>